<comment type="caution">
    <text evidence="2">The sequence shown here is derived from an EMBL/GenBank/DDBJ whole genome shotgun (WGS) entry which is preliminary data.</text>
</comment>
<proteinExistence type="predicted"/>
<evidence type="ECO:0000313" key="3">
    <source>
        <dbReference type="Proteomes" id="UP001501257"/>
    </source>
</evidence>
<name>A0ABP9TPW2_9MICC</name>
<reference evidence="3" key="1">
    <citation type="journal article" date="2019" name="Int. J. Syst. Evol. Microbiol.">
        <title>The Global Catalogue of Microorganisms (GCM) 10K type strain sequencing project: providing services to taxonomists for standard genome sequencing and annotation.</title>
        <authorList>
            <consortium name="The Broad Institute Genomics Platform"/>
            <consortium name="The Broad Institute Genome Sequencing Center for Infectious Disease"/>
            <person name="Wu L."/>
            <person name="Ma J."/>
        </authorList>
    </citation>
    <scope>NUCLEOTIDE SEQUENCE [LARGE SCALE GENOMIC DNA]</scope>
    <source>
        <strain evidence="3">JCM 18952</strain>
    </source>
</reference>
<dbReference type="Proteomes" id="UP001501257">
    <property type="component" value="Unassembled WGS sequence"/>
</dbReference>
<organism evidence="2 3">
    <name type="scientific">Paeniglutamicibacter antarcticus</name>
    <dbReference type="NCBI Taxonomy" id="494023"/>
    <lineage>
        <taxon>Bacteria</taxon>
        <taxon>Bacillati</taxon>
        <taxon>Actinomycetota</taxon>
        <taxon>Actinomycetes</taxon>
        <taxon>Micrococcales</taxon>
        <taxon>Micrococcaceae</taxon>
        <taxon>Paeniglutamicibacter</taxon>
    </lineage>
</organism>
<dbReference type="EMBL" id="BAABLK010000035">
    <property type="protein sequence ID" value="GAA5228181.1"/>
    <property type="molecule type" value="Genomic_DNA"/>
</dbReference>
<dbReference type="Gene3D" id="2.50.20.20">
    <property type="match status" value="1"/>
</dbReference>
<sequence length="223" mass="22807">MKTFKSSSLLLAVAASAALALDGCSSSAENPAGSENPPAEKQIQVPEASKILPQTAEVIKNATSVSMSGEITQEGQIIKVDLAGTNDGSNSKAAVSLDAGKEAAGMIDSLVGDKWISTSNASQFGDFNVGAMLKTMTSGDFEGSDSGKFTGSSLEDLAGVKAFKYTGDENAYWIAAEGEPYLLQVEGSDAKGSGSGNMSFSDWNAVSPFKAPADSETVSIPGL</sequence>
<accession>A0ABP9TPW2</accession>
<keyword evidence="3" id="KW-1185">Reference proteome</keyword>
<dbReference type="RefSeq" id="WP_210100325.1">
    <property type="nucleotide sequence ID" value="NZ_BAABLK010000035.1"/>
</dbReference>
<gene>
    <name evidence="2" type="ORF">GCM10025778_27140</name>
</gene>
<keyword evidence="1" id="KW-0732">Signal</keyword>
<protein>
    <recommendedName>
        <fullName evidence="4">Lipoprotein</fullName>
    </recommendedName>
</protein>
<evidence type="ECO:0000313" key="2">
    <source>
        <dbReference type="EMBL" id="GAA5228181.1"/>
    </source>
</evidence>
<evidence type="ECO:0008006" key="4">
    <source>
        <dbReference type="Google" id="ProtNLM"/>
    </source>
</evidence>
<evidence type="ECO:0000256" key="1">
    <source>
        <dbReference type="SAM" id="SignalP"/>
    </source>
</evidence>
<feature type="chain" id="PRO_5045510546" description="Lipoprotein" evidence="1">
    <location>
        <begin position="21"/>
        <end position="223"/>
    </location>
</feature>
<feature type="signal peptide" evidence="1">
    <location>
        <begin position="1"/>
        <end position="20"/>
    </location>
</feature>